<protein>
    <recommendedName>
        <fullName evidence="1">Protein kinase domain-containing protein</fullName>
    </recommendedName>
</protein>
<organism evidence="2 3">
    <name type="scientific">Penicillium frequentans</name>
    <dbReference type="NCBI Taxonomy" id="3151616"/>
    <lineage>
        <taxon>Eukaryota</taxon>
        <taxon>Fungi</taxon>
        <taxon>Dikarya</taxon>
        <taxon>Ascomycota</taxon>
        <taxon>Pezizomycotina</taxon>
        <taxon>Eurotiomycetes</taxon>
        <taxon>Eurotiomycetidae</taxon>
        <taxon>Eurotiales</taxon>
        <taxon>Aspergillaceae</taxon>
        <taxon>Penicillium</taxon>
    </lineage>
</organism>
<comment type="caution">
    <text evidence="2">The sequence shown here is derived from an EMBL/GenBank/DDBJ whole genome shotgun (WGS) entry which is preliminary data.</text>
</comment>
<accession>A0AAD6CVH7</accession>
<feature type="domain" description="Protein kinase" evidence="1">
    <location>
        <begin position="153"/>
        <end position="525"/>
    </location>
</feature>
<name>A0AAD6CVH7_9EURO</name>
<dbReference type="PROSITE" id="PS50011">
    <property type="entry name" value="PROTEIN_KINASE_DOM"/>
    <property type="match status" value="1"/>
</dbReference>
<sequence>MSGLDIALALPGVIDLCLKYGKNIVATYKDFKYADEGIEERKLAIEASWAKTSEQLAFLRRVWDNLSDDYRDLQGRLLRAFEKKLEAAVIQISSLDRLAAKSGGLSDRSKAAKYALLKKESLDRAIRDLQACQHEFDTTWYLVLLIADRFIDDALVKRIGTEKLSTARRVRDALKPEPRQASSIFLPESQIHSAGHSEILFSTSKVIKIAGVGSFILDSADCSTRKDASTFAKNVRHLAMRLHQVDANEFHLLKCHGVARITDPNTKQLLSFDFIFNFPEGYSAPQSLRSHLLSRAVHSLSDKIRLAKQLATSINYIHVLDFVHKNIRPETILIFEGNGSLLGPLYLLGFRAIRLADNKTLRLGNPIWSENIYQHPDRQGTSPDTDYVMQHDIYSLGVCLLEIGLWESFVSSEGQANISLAGFDRDPSAFNRNCMLKDHFTALAKAQLPIRMGERYAGVVINCLSCMDETNEDFGDETDFEDDDGILIGVKYIEKKVNSGRGIPDNLSSQDDEQLLNLIFIKLAS</sequence>
<reference evidence="2 3" key="1">
    <citation type="journal article" date="2023" name="IMA Fungus">
        <title>Comparative genomic study of the Penicillium genus elucidates a diverse pangenome and 15 lateral gene transfer events.</title>
        <authorList>
            <person name="Petersen C."/>
            <person name="Sorensen T."/>
            <person name="Nielsen M.R."/>
            <person name="Sondergaard T.E."/>
            <person name="Sorensen J.L."/>
            <person name="Fitzpatrick D.A."/>
            <person name="Frisvad J.C."/>
            <person name="Nielsen K.L."/>
        </authorList>
    </citation>
    <scope>NUCLEOTIDE SEQUENCE [LARGE SCALE GENOMIC DNA]</scope>
    <source>
        <strain evidence="2 3">IBT 35679</strain>
    </source>
</reference>
<gene>
    <name evidence="2" type="ORF">N7494_008166</name>
</gene>
<dbReference type="PANTHER" id="PTHR37542">
    <property type="entry name" value="HELO DOMAIN-CONTAINING PROTEIN-RELATED"/>
    <property type="match status" value="1"/>
</dbReference>
<dbReference type="InterPro" id="IPR000719">
    <property type="entry name" value="Prot_kinase_dom"/>
</dbReference>
<proteinExistence type="predicted"/>
<dbReference type="PANTHER" id="PTHR37542:SF1">
    <property type="entry name" value="PRION-INHIBITION AND PROPAGATION HELO DOMAIN-CONTAINING PROTEIN"/>
    <property type="match status" value="1"/>
</dbReference>
<dbReference type="EMBL" id="JAQIZZ010000006">
    <property type="protein sequence ID" value="KAJ5538687.1"/>
    <property type="molecule type" value="Genomic_DNA"/>
</dbReference>
<evidence type="ECO:0000313" key="3">
    <source>
        <dbReference type="Proteomes" id="UP001220324"/>
    </source>
</evidence>
<dbReference type="Gene3D" id="1.10.510.10">
    <property type="entry name" value="Transferase(Phosphotransferase) domain 1"/>
    <property type="match status" value="1"/>
</dbReference>
<dbReference type="InterPro" id="IPR011009">
    <property type="entry name" value="Kinase-like_dom_sf"/>
</dbReference>
<dbReference type="SUPFAM" id="SSF56112">
    <property type="entry name" value="Protein kinase-like (PK-like)"/>
    <property type="match status" value="1"/>
</dbReference>
<dbReference type="GO" id="GO:0005524">
    <property type="term" value="F:ATP binding"/>
    <property type="evidence" value="ECO:0007669"/>
    <property type="project" value="InterPro"/>
</dbReference>
<dbReference type="AlphaFoldDB" id="A0AAD6CVH7"/>
<evidence type="ECO:0000313" key="2">
    <source>
        <dbReference type="EMBL" id="KAJ5538687.1"/>
    </source>
</evidence>
<dbReference type="Proteomes" id="UP001220324">
    <property type="component" value="Unassembled WGS sequence"/>
</dbReference>
<dbReference type="GO" id="GO:0004672">
    <property type="term" value="F:protein kinase activity"/>
    <property type="evidence" value="ECO:0007669"/>
    <property type="project" value="InterPro"/>
</dbReference>
<evidence type="ECO:0000259" key="1">
    <source>
        <dbReference type="PROSITE" id="PS50011"/>
    </source>
</evidence>
<keyword evidence="3" id="KW-1185">Reference proteome</keyword>